<dbReference type="EMBL" id="CANHGI010000003">
    <property type="protein sequence ID" value="CAI5444083.1"/>
    <property type="molecule type" value="Genomic_DNA"/>
</dbReference>
<keyword evidence="3" id="KW-1185">Reference proteome</keyword>
<feature type="domain" description="COMM" evidence="1">
    <location>
        <begin position="12"/>
        <end position="62"/>
    </location>
</feature>
<evidence type="ECO:0000259" key="1">
    <source>
        <dbReference type="Pfam" id="PF07258"/>
    </source>
</evidence>
<name>A0A9P1MZ36_9PELO</name>
<protein>
    <recommendedName>
        <fullName evidence="1">COMM domain-containing protein</fullName>
    </recommendedName>
</protein>
<sequence length="71" mass="8258">MRKIFENHREKVGNIDWKINIIAANSHVAKSLRPVINIKMPGTNEDFEFDLDTFAQFRLQLAHAVKNTVHK</sequence>
<dbReference type="Pfam" id="PF07258">
    <property type="entry name" value="COMM_domain"/>
    <property type="match status" value="1"/>
</dbReference>
<dbReference type="OrthoDB" id="5793899at2759"/>
<proteinExistence type="predicted"/>
<dbReference type="InterPro" id="IPR017920">
    <property type="entry name" value="COMM"/>
</dbReference>
<evidence type="ECO:0000313" key="3">
    <source>
        <dbReference type="Proteomes" id="UP001152747"/>
    </source>
</evidence>
<evidence type="ECO:0000313" key="2">
    <source>
        <dbReference type="EMBL" id="CAI5444083.1"/>
    </source>
</evidence>
<gene>
    <name evidence="2" type="ORF">CAMP_LOCUS6720</name>
</gene>
<reference evidence="2" key="1">
    <citation type="submission" date="2022-11" db="EMBL/GenBank/DDBJ databases">
        <authorList>
            <person name="Kikuchi T."/>
        </authorList>
    </citation>
    <scope>NUCLEOTIDE SEQUENCE</scope>
    <source>
        <strain evidence="2">PS1010</strain>
    </source>
</reference>
<dbReference type="Proteomes" id="UP001152747">
    <property type="component" value="Unassembled WGS sequence"/>
</dbReference>
<comment type="caution">
    <text evidence="2">The sequence shown here is derived from an EMBL/GenBank/DDBJ whole genome shotgun (WGS) entry which is preliminary data.</text>
</comment>
<dbReference type="AlphaFoldDB" id="A0A9P1MZ36"/>
<organism evidence="2 3">
    <name type="scientific">Caenorhabditis angaria</name>
    <dbReference type="NCBI Taxonomy" id="860376"/>
    <lineage>
        <taxon>Eukaryota</taxon>
        <taxon>Metazoa</taxon>
        <taxon>Ecdysozoa</taxon>
        <taxon>Nematoda</taxon>
        <taxon>Chromadorea</taxon>
        <taxon>Rhabditida</taxon>
        <taxon>Rhabditina</taxon>
        <taxon>Rhabditomorpha</taxon>
        <taxon>Rhabditoidea</taxon>
        <taxon>Rhabditidae</taxon>
        <taxon>Peloderinae</taxon>
        <taxon>Caenorhabditis</taxon>
    </lineage>
</organism>
<accession>A0A9P1MZ36</accession>